<dbReference type="AlphaFoldDB" id="A0A2K6BLH7"/>
<organism evidence="3 4">
    <name type="scientific">Macaca nemestrina</name>
    <name type="common">Pig-tailed macaque</name>
    <dbReference type="NCBI Taxonomy" id="9545"/>
    <lineage>
        <taxon>Eukaryota</taxon>
        <taxon>Metazoa</taxon>
        <taxon>Chordata</taxon>
        <taxon>Craniata</taxon>
        <taxon>Vertebrata</taxon>
        <taxon>Euteleostomi</taxon>
        <taxon>Mammalia</taxon>
        <taxon>Eutheria</taxon>
        <taxon>Euarchontoglires</taxon>
        <taxon>Primates</taxon>
        <taxon>Haplorrhini</taxon>
        <taxon>Catarrhini</taxon>
        <taxon>Cercopithecidae</taxon>
        <taxon>Cercopithecinae</taxon>
        <taxon>Macaca</taxon>
    </lineage>
</organism>
<keyword evidence="2" id="KW-0342">GTP-binding</keyword>
<dbReference type="InterPro" id="IPR050227">
    <property type="entry name" value="Rab"/>
</dbReference>
<dbReference type="InterPro" id="IPR001806">
    <property type="entry name" value="Small_GTPase"/>
</dbReference>
<dbReference type="Pfam" id="PF00071">
    <property type="entry name" value="Ras"/>
    <property type="match status" value="1"/>
</dbReference>
<dbReference type="FunFam" id="3.40.50.300:FF:001447">
    <property type="entry name" value="Ras-related protein Rab-1B"/>
    <property type="match status" value="1"/>
</dbReference>
<dbReference type="SMART" id="SM00174">
    <property type="entry name" value="RHO"/>
    <property type="match status" value="1"/>
</dbReference>
<keyword evidence="4" id="KW-1185">Reference proteome</keyword>
<dbReference type="SUPFAM" id="SSF52540">
    <property type="entry name" value="P-loop containing nucleoside triphosphate hydrolases"/>
    <property type="match status" value="1"/>
</dbReference>
<dbReference type="GeneTree" id="ENSGT00940000159645"/>
<dbReference type="PROSITE" id="PS51419">
    <property type="entry name" value="RAB"/>
    <property type="match status" value="1"/>
</dbReference>
<reference evidence="3" key="1">
    <citation type="submission" date="2025-08" db="UniProtKB">
        <authorList>
            <consortium name="Ensembl"/>
        </authorList>
    </citation>
    <scope>IDENTIFICATION</scope>
</reference>
<evidence type="ECO:0000256" key="2">
    <source>
        <dbReference type="ARBA" id="ARBA00023134"/>
    </source>
</evidence>
<evidence type="ECO:0000313" key="3">
    <source>
        <dbReference type="Ensembl" id="ENSMNEP00000012245.1"/>
    </source>
</evidence>
<dbReference type="PANTHER" id="PTHR47977">
    <property type="entry name" value="RAS-RELATED PROTEIN RAB"/>
    <property type="match status" value="1"/>
</dbReference>
<evidence type="ECO:0000313" key="4">
    <source>
        <dbReference type="Proteomes" id="UP000233120"/>
    </source>
</evidence>
<protein>
    <submittedName>
        <fullName evidence="3">RAB34, member RAS onco family</fullName>
    </submittedName>
</protein>
<dbReference type="NCBIfam" id="TIGR00231">
    <property type="entry name" value="small_GTP"/>
    <property type="match status" value="1"/>
</dbReference>
<proteinExistence type="predicted"/>
<dbReference type="InterPro" id="IPR027417">
    <property type="entry name" value="P-loop_NTPase"/>
</dbReference>
<reference evidence="3" key="2">
    <citation type="submission" date="2025-09" db="UniProtKB">
        <authorList>
            <consortium name="Ensembl"/>
        </authorList>
    </citation>
    <scope>IDENTIFICATION</scope>
</reference>
<dbReference type="InterPro" id="IPR005225">
    <property type="entry name" value="Small_GTP-bd"/>
</dbReference>
<dbReference type="PRINTS" id="PR00449">
    <property type="entry name" value="RASTRNSFRMNG"/>
</dbReference>
<dbReference type="Ensembl" id="ENSMNET00000036440.1">
    <property type="protein sequence ID" value="ENSMNEP00000012245.1"/>
    <property type="gene ID" value="ENSMNEG00000030368.1"/>
</dbReference>
<dbReference type="SMART" id="SM00175">
    <property type="entry name" value="RAB"/>
    <property type="match status" value="1"/>
</dbReference>
<gene>
    <name evidence="3" type="primary">RAB34</name>
</gene>
<keyword evidence="1" id="KW-0547">Nucleotide-binding</keyword>
<dbReference type="Gene3D" id="3.40.50.300">
    <property type="entry name" value="P-loop containing nucleotide triphosphate hydrolases"/>
    <property type="match status" value="1"/>
</dbReference>
<name>A0A2K6BLH7_MACNE</name>
<sequence length="167" mass="18673">MNILAPVRRDRVLAELPQCLRKEAALHVHKDFHPRVTCACQEHRTGTVGFKISKIIVVGDLSVGKTCLINRFCKDTFDKNYKATIGVDFEMERFEVLGIPFSLQLWDTAGQERFKCIASTYYRGAQAIIIVFNLNDVASLEHTKYVNPCSVCADGERRPPGGPGDEG</sequence>
<accession>A0A2K6BLH7</accession>
<dbReference type="Bgee" id="ENSMNEG00000030368">
    <property type="expression patterns" value="Expressed in pituitary gland and 12 other cell types or tissues"/>
</dbReference>
<evidence type="ECO:0000256" key="1">
    <source>
        <dbReference type="ARBA" id="ARBA00022741"/>
    </source>
</evidence>
<dbReference type="GO" id="GO:0003924">
    <property type="term" value="F:GTPase activity"/>
    <property type="evidence" value="ECO:0007669"/>
    <property type="project" value="InterPro"/>
</dbReference>
<dbReference type="Proteomes" id="UP000233120">
    <property type="component" value="Unassembled WGS sequence"/>
</dbReference>
<dbReference type="GO" id="GO:0005525">
    <property type="term" value="F:GTP binding"/>
    <property type="evidence" value="ECO:0007669"/>
    <property type="project" value="UniProtKB-KW"/>
</dbReference>